<reference evidence="8 9" key="1">
    <citation type="submission" date="2024-10" db="EMBL/GenBank/DDBJ databases">
        <authorList>
            <person name="Yang X.-N."/>
        </authorList>
    </citation>
    <scope>NUCLEOTIDE SEQUENCE [LARGE SCALE GENOMIC DNA]</scope>
    <source>
        <strain evidence="8 9">CAU 1059</strain>
    </source>
</reference>
<keyword evidence="6" id="KW-1133">Transmembrane helix</keyword>
<dbReference type="InterPro" id="IPR017937">
    <property type="entry name" value="Thioredoxin_CS"/>
</dbReference>
<dbReference type="PANTHER" id="PTHR42852:SF6">
    <property type="entry name" value="THIOL:DISULFIDE INTERCHANGE PROTEIN DSBE"/>
    <property type="match status" value="1"/>
</dbReference>
<keyword evidence="6" id="KW-0812">Transmembrane</keyword>
<dbReference type="InterPro" id="IPR013766">
    <property type="entry name" value="Thioredoxin_domain"/>
</dbReference>
<dbReference type="InterPro" id="IPR013740">
    <property type="entry name" value="Redoxin"/>
</dbReference>
<dbReference type="PROSITE" id="PS00194">
    <property type="entry name" value="THIOREDOXIN_1"/>
    <property type="match status" value="1"/>
</dbReference>
<dbReference type="InterPro" id="IPR004799">
    <property type="entry name" value="Periplasmic_diS_OxRdtase_DsbE"/>
</dbReference>
<dbReference type="PROSITE" id="PS51352">
    <property type="entry name" value="THIOREDOXIN_2"/>
    <property type="match status" value="1"/>
</dbReference>
<feature type="transmembrane region" description="Helical" evidence="6">
    <location>
        <begin position="7"/>
        <end position="26"/>
    </location>
</feature>
<evidence type="ECO:0000313" key="9">
    <source>
        <dbReference type="Proteomes" id="UP001607157"/>
    </source>
</evidence>
<evidence type="ECO:0000259" key="7">
    <source>
        <dbReference type="PROSITE" id="PS51352"/>
    </source>
</evidence>
<gene>
    <name evidence="8" type="ORF">ACGRVM_15255</name>
</gene>
<feature type="domain" description="Thioredoxin" evidence="7">
    <location>
        <begin position="37"/>
        <end position="178"/>
    </location>
</feature>
<dbReference type="EMBL" id="JBIHMM010000005">
    <property type="protein sequence ID" value="MFH0255262.1"/>
    <property type="molecule type" value="Genomic_DNA"/>
</dbReference>
<keyword evidence="9" id="KW-1185">Reference proteome</keyword>
<evidence type="ECO:0000256" key="4">
    <source>
        <dbReference type="ARBA" id="ARBA00023157"/>
    </source>
</evidence>
<keyword evidence="5" id="KW-0676">Redox-active center</keyword>
<evidence type="ECO:0000256" key="2">
    <source>
        <dbReference type="ARBA" id="ARBA00007758"/>
    </source>
</evidence>
<dbReference type="PANTHER" id="PTHR42852">
    <property type="entry name" value="THIOL:DISULFIDE INTERCHANGE PROTEIN DSBE"/>
    <property type="match status" value="1"/>
</dbReference>
<dbReference type="InterPro" id="IPR050553">
    <property type="entry name" value="Thioredoxin_ResA/DsbE_sf"/>
</dbReference>
<dbReference type="NCBIfam" id="TIGR00385">
    <property type="entry name" value="dsbE"/>
    <property type="match status" value="1"/>
</dbReference>
<keyword evidence="3" id="KW-0201">Cytochrome c-type biogenesis</keyword>
<name>A0ABW7IAP2_9RHOB</name>
<accession>A0ABW7IAP2</accession>
<comment type="subcellular location">
    <subcellularLocation>
        <location evidence="1">Cell envelope</location>
    </subcellularLocation>
</comment>
<evidence type="ECO:0000256" key="1">
    <source>
        <dbReference type="ARBA" id="ARBA00004196"/>
    </source>
</evidence>
<dbReference type="RefSeq" id="WP_377173032.1">
    <property type="nucleotide sequence ID" value="NZ_JBHTJC010000006.1"/>
</dbReference>
<comment type="similarity">
    <text evidence="2">Belongs to the thioredoxin family. DsbE subfamily.</text>
</comment>
<dbReference type="Pfam" id="PF08534">
    <property type="entry name" value="Redoxin"/>
    <property type="match status" value="1"/>
</dbReference>
<dbReference type="SUPFAM" id="SSF52833">
    <property type="entry name" value="Thioredoxin-like"/>
    <property type="match status" value="1"/>
</dbReference>
<sequence>MARISPLMIAPPALFAGLALLFYVGMQRENPDDLRSVFIGRPAPSVPEEGLDGRALLTDADLRSGEVTIVNFWASWCPPCRAEHPKLKELDASGLRVAGINFKDEASQAQKYLDEDGDPFFALGFDPKGQTAIDWGVTAPPETFIVDGDGTVLFRYAGPLIGSDYEQRFKPALEEALAGQ</sequence>
<proteinExistence type="inferred from homology"/>
<comment type="caution">
    <text evidence="8">The sequence shown here is derived from an EMBL/GenBank/DDBJ whole genome shotgun (WGS) entry which is preliminary data.</text>
</comment>
<dbReference type="Gene3D" id="3.40.30.10">
    <property type="entry name" value="Glutaredoxin"/>
    <property type="match status" value="1"/>
</dbReference>
<dbReference type="InterPro" id="IPR036249">
    <property type="entry name" value="Thioredoxin-like_sf"/>
</dbReference>
<keyword evidence="4" id="KW-1015">Disulfide bond</keyword>
<dbReference type="Proteomes" id="UP001607157">
    <property type="component" value="Unassembled WGS sequence"/>
</dbReference>
<keyword evidence="6" id="KW-0472">Membrane</keyword>
<evidence type="ECO:0000256" key="5">
    <source>
        <dbReference type="ARBA" id="ARBA00023284"/>
    </source>
</evidence>
<evidence type="ECO:0000256" key="3">
    <source>
        <dbReference type="ARBA" id="ARBA00022748"/>
    </source>
</evidence>
<evidence type="ECO:0000256" key="6">
    <source>
        <dbReference type="SAM" id="Phobius"/>
    </source>
</evidence>
<protein>
    <submittedName>
        <fullName evidence="8">DsbE family thiol:disulfide interchange protein</fullName>
    </submittedName>
</protein>
<organism evidence="8 9">
    <name type="scientific">Roseovarius aquimarinus</name>
    <dbReference type="NCBI Taxonomy" id="1229156"/>
    <lineage>
        <taxon>Bacteria</taxon>
        <taxon>Pseudomonadati</taxon>
        <taxon>Pseudomonadota</taxon>
        <taxon>Alphaproteobacteria</taxon>
        <taxon>Rhodobacterales</taxon>
        <taxon>Roseobacteraceae</taxon>
        <taxon>Roseovarius</taxon>
    </lineage>
</organism>
<evidence type="ECO:0000313" key="8">
    <source>
        <dbReference type="EMBL" id="MFH0255262.1"/>
    </source>
</evidence>